<accession>A0AB32XBY2</accession>
<evidence type="ECO:0000256" key="1">
    <source>
        <dbReference type="SAM" id="MobiDB-lite"/>
    </source>
</evidence>
<protein>
    <submittedName>
        <fullName evidence="3">Uncharacterized protein</fullName>
    </submittedName>
</protein>
<evidence type="ECO:0000256" key="2">
    <source>
        <dbReference type="SAM" id="Phobius"/>
    </source>
</evidence>
<feature type="compositionally biased region" description="Basic and acidic residues" evidence="1">
    <location>
        <begin position="21"/>
        <end position="30"/>
    </location>
</feature>
<name>A0AB32XBY2_MYCFM</name>
<feature type="transmembrane region" description="Helical" evidence="2">
    <location>
        <begin position="45"/>
        <end position="69"/>
    </location>
</feature>
<feature type="transmembrane region" description="Helical" evidence="2">
    <location>
        <begin position="76"/>
        <end position="99"/>
    </location>
</feature>
<feature type="transmembrane region" description="Helical" evidence="2">
    <location>
        <begin position="105"/>
        <end position="130"/>
    </location>
</feature>
<dbReference type="AlphaFoldDB" id="A0AB32XBY2"/>
<evidence type="ECO:0000313" key="4">
    <source>
        <dbReference type="Proteomes" id="UP000007473"/>
    </source>
</evidence>
<sequence length="187" mass="22167">MQSNNWQAKNGANNQQAQDNFKNKEKPKPKEKIKFRGTKFNFKKVLISIIVFILFFLISLSSLITFYVFKNETMQITSLFLLSLFGFILLVFWIILLIELSTKKWWYYFTLTMFGPFTLFIILIVAAILLKIEIKENTRFATRVTGYRWKRDTTTFNVEEKIQQNNSQKNSEEEAIIVTNFLEDNED</sequence>
<feature type="region of interest" description="Disordered" evidence="1">
    <location>
        <begin position="1"/>
        <end position="30"/>
    </location>
</feature>
<keyword evidence="2" id="KW-0812">Transmembrane</keyword>
<feature type="compositionally biased region" description="Low complexity" evidence="1">
    <location>
        <begin position="1"/>
        <end position="20"/>
    </location>
</feature>
<dbReference type="RefSeq" id="WP_013526973.1">
    <property type="nucleotide sequence ID" value="NC_014921.1"/>
</dbReference>
<gene>
    <name evidence="3" type="ordered locus">MfeM64YM_0640</name>
</gene>
<reference evidence="3 4" key="1">
    <citation type="journal article" date="2011" name="J. Bacteriol.">
        <title>Genome sequence of the repetitive-sequence-rich Mycoplasma fermentans strain M64.</title>
        <authorList>
            <person name="Shu H.W."/>
            <person name="Liu T.T."/>
            <person name="Chang H.Y."/>
            <person name="Liu Y.M."/>
            <person name="Wu K.M."/>
            <person name="Shu H.Y."/>
            <person name="Tsai S.F."/>
            <person name="Hsiao K.J."/>
            <person name="Hu W.S."/>
            <person name="Ng W.V."/>
        </authorList>
    </citation>
    <scope>NUCLEOTIDE SEQUENCE [LARGE SCALE GENOMIC DNA]</scope>
    <source>
        <strain evidence="3 4">M64</strain>
    </source>
</reference>
<keyword evidence="2" id="KW-1133">Transmembrane helix</keyword>
<evidence type="ECO:0000313" key="3">
    <source>
        <dbReference type="EMBL" id="ADV34638.1"/>
    </source>
</evidence>
<organism evidence="3 4">
    <name type="scientific">Mycoplasmopsis fermentans (strain M64)</name>
    <name type="common">Mycoplasma fermentans</name>
    <dbReference type="NCBI Taxonomy" id="943945"/>
    <lineage>
        <taxon>Bacteria</taxon>
        <taxon>Bacillati</taxon>
        <taxon>Mycoplasmatota</taxon>
        <taxon>Mycoplasmoidales</taxon>
        <taxon>Metamycoplasmataceae</taxon>
        <taxon>Mycoplasmopsis</taxon>
    </lineage>
</organism>
<dbReference type="KEGG" id="mfm:MfeM64YM_0640"/>
<keyword evidence="2" id="KW-0472">Membrane</keyword>
<dbReference type="EMBL" id="CP002458">
    <property type="protein sequence ID" value="ADV34638.1"/>
    <property type="molecule type" value="Genomic_DNA"/>
</dbReference>
<dbReference type="Proteomes" id="UP000007473">
    <property type="component" value="Chromosome"/>
</dbReference>
<proteinExistence type="predicted"/>